<dbReference type="InterPro" id="IPR013751">
    <property type="entry name" value="ACP_syn_III_N"/>
</dbReference>
<dbReference type="PANTHER" id="PTHR34069">
    <property type="entry name" value="3-OXOACYL-[ACYL-CARRIER-PROTEIN] SYNTHASE 3"/>
    <property type="match status" value="1"/>
</dbReference>
<dbReference type="Pfam" id="PF08545">
    <property type="entry name" value="ACP_syn_III"/>
    <property type="match status" value="1"/>
</dbReference>
<feature type="domain" description="Beta-ketoacyl-[acyl-carrier-protein] synthase III C-terminal" evidence="3">
    <location>
        <begin position="250"/>
        <end position="302"/>
    </location>
</feature>
<proteinExistence type="predicted"/>
<dbReference type="Pfam" id="PF08541">
    <property type="entry name" value="ACP_syn_III_C"/>
    <property type="match status" value="1"/>
</dbReference>
<protein>
    <recommendedName>
        <fullName evidence="6">Beta-ketoacyl-[acyl-carrier-protein] synthase III N-terminal domain-containing protein</fullName>
    </recommendedName>
</protein>
<feature type="domain" description="Beta-ketoacyl-[acyl-carrier-protein] synthase III N-terminal" evidence="4">
    <location>
        <begin position="110"/>
        <end position="193"/>
    </location>
</feature>
<keyword evidence="2" id="KW-0012">Acyltransferase</keyword>
<evidence type="ECO:0000256" key="2">
    <source>
        <dbReference type="ARBA" id="ARBA00023315"/>
    </source>
</evidence>
<gene>
    <name evidence="5" type="ORF">METZ01_LOCUS360962</name>
</gene>
<dbReference type="Gene3D" id="3.40.47.10">
    <property type="match status" value="1"/>
</dbReference>
<accession>A0A382SG11</accession>
<evidence type="ECO:0000313" key="5">
    <source>
        <dbReference type="EMBL" id="SVD08108.1"/>
    </source>
</evidence>
<evidence type="ECO:0008006" key="6">
    <source>
        <dbReference type="Google" id="ProtNLM"/>
    </source>
</evidence>
<dbReference type="GO" id="GO:0044550">
    <property type="term" value="P:secondary metabolite biosynthetic process"/>
    <property type="evidence" value="ECO:0007669"/>
    <property type="project" value="TreeGrafter"/>
</dbReference>
<organism evidence="5">
    <name type="scientific">marine metagenome</name>
    <dbReference type="NCBI Taxonomy" id="408172"/>
    <lineage>
        <taxon>unclassified sequences</taxon>
        <taxon>metagenomes</taxon>
        <taxon>ecological metagenomes</taxon>
    </lineage>
</organism>
<evidence type="ECO:0000256" key="1">
    <source>
        <dbReference type="ARBA" id="ARBA00022679"/>
    </source>
</evidence>
<dbReference type="InterPro" id="IPR013747">
    <property type="entry name" value="ACP_syn_III_C"/>
</dbReference>
<reference evidence="5" key="1">
    <citation type="submission" date="2018-05" db="EMBL/GenBank/DDBJ databases">
        <authorList>
            <person name="Lanie J.A."/>
            <person name="Ng W.-L."/>
            <person name="Kazmierczak K.M."/>
            <person name="Andrzejewski T.M."/>
            <person name="Davidsen T.M."/>
            <person name="Wayne K.J."/>
            <person name="Tettelin H."/>
            <person name="Glass J.I."/>
            <person name="Rusch D."/>
            <person name="Podicherti R."/>
            <person name="Tsui H.-C.T."/>
            <person name="Winkler M.E."/>
        </authorList>
    </citation>
    <scope>NUCLEOTIDE SEQUENCE</scope>
</reference>
<feature type="non-terminal residue" evidence="5">
    <location>
        <position position="302"/>
    </location>
</feature>
<sequence length="302" mass="32897">MNLQATITAIEYHLPSEELTNEDLCASFPDWSMDKIEKKTGIRTRHISGPDEFASDLAATAAQKLFASGACKPQDIDFILFCTQSPEFLLPTTACLIQDQLGIPCTAGALDFNLGCTGFIYGLSLAKGLIETSQATNILLLTGETYSKFIHPEDRSVRTLFGDGAAATLVQGKETSKSTPNEGIGPFIFGTDGGGGKNLKAECGGVRSIKFSKSDLPSEEPSKENHLYMNGPEIFNFTLKVVPQCVHELLSKSRLTLKDIDLFVFHQANAHILEHLRDKLNIDKSKFLLVLEHVGNTVSSTI</sequence>
<dbReference type="GO" id="GO:0004315">
    <property type="term" value="F:3-oxoacyl-[acyl-carrier-protein] synthase activity"/>
    <property type="evidence" value="ECO:0007669"/>
    <property type="project" value="InterPro"/>
</dbReference>
<evidence type="ECO:0000259" key="4">
    <source>
        <dbReference type="Pfam" id="PF08545"/>
    </source>
</evidence>
<dbReference type="PANTHER" id="PTHR34069:SF2">
    <property type="entry name" value="BETA-KETOACYL-[ACYL-CARRIER-PROTEIN] SYNTHASE III"/>
    <property type="match status" value="1"/>
</dbReference>
<dbReference type="InterPro" id="IPR016039">
    <property type="entry name" value="Thiolase-like"/>
</dbReference>
<name>A0A382SG11_9ZZZZ</name>
<keyword evidence="1" id="KW-0808">Transferase</keyword>
<dbReference type="EMBL" id="UINC01128387">
    <property type="protein sequence ID" value="SVD08108.1"/>
    <property type="molecule type" value="Genomic_DNA"/>
</dbReference>
<dbReference type="GO" id="GO:0006633">
    <property type="term" value="P:fatty acid biosynthetic process"/>
    <property type="evidence" value="ECO:0007669"/>
    <property type="project" value="InterPro"/>
</dbReference>
<dbReference type="AlphaFoldDB" id="A0A382SG11"/>
<dbReference type="CDD" id="cd00830">
    <property type="entry name" value="KAS_III"/>
    <property type="match status" value="1"/>
</dbReference>
<evidence type="ECO:0000259" key="3">
    <source>
        <dbReference type="Pfam" id="PF08541"/>
    </source>
</evidence>
<dbReference type="SUPFAM" id="SSF53901">
    <property type="entry name" value="Thiolase-like"/>
    <property type="match status" value="2"/>
</dbReference>